<dbReference type="STRING" id="34002.SAMN04489859_100222"/>
<evidence type="ECO:0000313" key="2">
    <source>
        <dbReference type="EMBL" id="SEN17594.1"/>
    </source>
</evidence>
<reference evidence="2 3" key="1">
    <citation type="submission" date="2016-10" db="EMBL/GenBank/DDBJ databases">
        <authorList>
            <person name="de Groot N.N."/>
        </authorList>
    </citation>
    <scope>NUCLEOTIDE SEQUENCE [LARGE SCALE GENOMIC DNA]</scope>
    <source>
        <strain evidence="2 3">DSM 8512</strain>
    </source>
</reference>
<protein>
    <submittedName>
        <fullName evidence="2">NitT/TauT family transport system substrate-binding protein</fullName>
    </submittedName>
</protein>
<feature type="signal peptide" evidence="1">
    <location>
        <begin position="1"/>
        <end position="27"/>
    </location>
</feature>
<accession>A0A1H8EEQ8</accession>
<evidence type="ECO:0000313" key="3">
    <source>
        <dbReference type="Proteomes" id="UP000199054"/>
    </source>
</evidence>
<keyword evidence="3" id="KW-1185">Reference proteome</keyword>
<proteinExistence type="predicted"/>
<dbReference type="PANTHER" id="PTHR30024">
    <property type="entry name" value="ALIPHATIC SULFONATES-BINDING PROTEIN-RELATED"/>
    <property type="match status" value="1"/>
</dbReference>
<gene>
    <name evidence="2" type="ORF">SAMN04489859_100222</name>
</gene>
<dbReference type="Proteomes" id="UP000199054">
    <property type="component" value="Unassembled WGS sequence"/>
</dbReference>
<keyword evidence="1" id="KW-0732">Signal</keyword>
<dbReference type="RefSeq" id="WP_211657184.1">
    <property type="nucleotide sequence ID" value="NZ_CP067127.1"/>
</dbReference>
<organism evidence="2 3">
    <name type="scientific">Paracoccus alcaliphilus</name>
    <dbReference type="NCBI Taxonomy" id="34002"/>
    <lineage>
        <taxon>Bacteria</taxon>
        <taxon>Pseudomonadati</taxon>
        <taxon>Pseudomonadota</taxon>
        <taxon>Alphaproteobacteria</taxon>
        <taxon>Rhodobacterales</taxon>
        <taxon>Paracoccaceae</taxon>
        <taxon>Paracoccus</taxon>
    </lineage>
</organism>
<name>A0A1H8EEQ8_9RHOB</name>
<dbReference type="SUPFAM" id="SSF53850">
    <property type="entry name" value="Periplasmic binding protein-like II"/>
    <property type="match status" value="1"/>
</dbReference>
<evidence type="ECO:0000256" key="1">
    <source>
        <dbReference type="SAM" id="SignalP"/>
    </source>
</evidence>
<dbReference type="AlphaFoldDB" id="A0A1H8EEQ8"/>
<dbReference type="PANTHER" id="PTHR30024:SF2">
    <property type="entry name" value="ABC TRANSPORTER SUBSTRATE-BINDING PROTEIN"/>
    <property type="match status" value="1"/>
</dbReference>
<dbReference type="Gene3D" id="3.40.190.10">
    <property type="entry name" value="Periplasmic binding protein-like II"/>
    <property type="match status" value="2"/>
</dbReference>
<dbReference type="Pfam" id="PF13379">
    <property type="entry name" value="NMT1_2"/>
    <property type="match status" value="1"/>
</dbReference>
<feature type="chain" id="PRO_5011576772" evidence="1">
    <location>
        <begin position="28"/>
        <end position="338"/>
    </location>
</feature>
<sequence length="338" mass="36153">MKRYLRPFAALVASTGIVAISSLAAHAEEGRLRIAEQFGVVYLLLNVAKEQQLIEKHGQEAGIDIDVEFLQLSGGAAVNDALLSGSIDVAGAGVGPMFTIWDRTKGGQNVRAVASLGNFPNYLVSNRPEVQTIADLTDQDRIALPAVGVSVQARILQMAAAKEWGDGEFARLDEISVALPHPEAAAAIISGGTEITAHFANPPFQEQELADNPDAHVILNSYDVLGGPSTSTLLYATEGFYEDSPKTYQALLAALEEAAEFVTANPEEAADIYLKVSGARTDRDLLLDVITSDEVSFKIQPENTLGLGQFLHKVGAIRTEPAQLSDYFFDDPRIATGS</sequence>
<dbReference type="EMBL" id="FODE01000002">
    <property type="protein sequence ID" value="SEN17594.1"/>
    <property type="molecule type" value="Genomic_DNA"/>
</dbReference>